<dbReference type="Proteomes" id="UP000494165">
    <property type="component" value="Unassembled WGS sequence"/>
</dbReference>
<dbReference type="SUPFAM" id="SSF52047">
    <property type="entry name" value="RNI-like"/>
    <property type="match status" value="1"/>
</dbReference>
<reference evidence="1 2" key="1">
    <citation type="submission" date="2020-04" db="EMBL/GenBank/DDBJ databases">
        <authorList>
            <person name="Alioto T."/>
            <person name="Alioto T."/>
            <person name="Gomez Garrido J."/>
        </authorList>
    </citation>
    <scope>NUCLEOTIDE SEQUENCE [LARGE SCALE GENOMIC DNA]</scope>
</reference>
<name>A0A8S1E103_9INSE</name>
<dbReference type="InterPro" id="IPR032675">
    <property type="entry name" value="LRR_dom_sf"/>
</dbReference>
<sequence>MKAALCFAASKSEVILGPDLANLNMGSRNLNDPEPIYQNLIEAFDEVILNSLKPYSHPTQEIISNIFRLTPISCWDETKKRLFTLVDSECKFFHLGQLINVFPNMPHVEMEALHTVAVKASNLATLTIKYEEFYEPRNMREDLRWVIRQMRSLREMQIHSYSFTIKKLTKMCKNLHSLRFLDVKIFYQDPILFERDGNQSRRIFRENFVMSFVKLEIFKFTTLPKTKIGFIVGFDRALDFQCELTCFCSFLLPNLKEVGDPEIFVDMTPAVIDQYYISKLEFLSLSMNLPELFRFESFFKFPNVQALSIMFLNIEYFSVSDNLVPLNTLSSLKISTLCLIDLHSSSYLEFLLDVFGKNLKKLDLTLDRKKLKTFRMALILFTCPNLEELELKNLQSLDEDAVWSLQKFNKLKTLVLEVVTSYETNSAHFSDILSAPNLETLVLDGLSVRLEDLEIRKSMQSGENQSDVLKNLKKITVKFNSVADYFEEKRLLKSMRSLQLKIPPGGYSKIKIKNIPSGTLV</sequence>
<evidence type="ECO:0000313" key="2">
    <source>
        <dbReference type="Proteomes" id="UP000494165"/>
    </source>
</evidence>
<proteinExistence type="predicted"/>
<accession>A0A8S1E103</accession>
<protein>
    <recommendedName>
        <fullName evidence="3">F-box domain-containing protein</fullName>
    </recommendedName>
</protein>
<gene>
    <name evidence="1" type="ORF">CLODIP_2_CD03084</name>
</gene>
<evidence type="ECO:0000313" key="1">
    <source>
        <dbReference type="EMBL" id="CAB3387149.1"/>
    </source>
</evidence>
<evidence type="ECO:0008006" key="3">
    <source>
        <dbReference type="Google" id="ProtNLM"/>
    </source>
</evidence>
<keyword evidence="2" id="KW-1185">Reference proteome</keyword>
<organism evidence="1 2">
    <name type="scientific">Cloeon dipterum</name>
    <dbReference type="NCBI Taxonomy" id="197152"/>
    <lineage>
        <taxon>Eukaryota</taxon>
        <taxon>Metazoa</taxon>
        <taxon>Ecdysozoa</taxon>
        <taxon>Arthropoda</taxon>
        <taxon>Hexapoda</taxon>
        <taxon>Insecta</taxon>
        <taxon>Pterygota</taxon>
        <taxon>Palaeoptera</taxon>
        <taxon>Ephemeroptera</taxon>
        <taxon>Pisciforma</taxon>
        <taxon>Baetidae</taxon>
        <taxon>Cloeon</taxon>
    </lineage>
</organism>
<dbReference type="Gene3D" id="3.80.10.10">
    <property type="entry name" value="Ribonuclease Inhibitor"/>
    <property type="match status" value="1"/>
</dbReference>
<dbReference type="AlphaFoldDB" id="A0A8S1E103"/>
<dbReference type="EMBL" id="CADEPI010000541">
    <property type="protein sequence ID" value="CAB3387149.1"/>
    <property type="molecule type" value="Genomic_DNA"/>
</dbReference>
<comment type="caution">
    <text evidence="1">The sequence shown here is derived from an EMBL/GenBank/DDBJ whole genome shotgun (WGS) entry which is preliminary data.</text>
</comment>